<keyword evidence="5" id="KW-1185">Reference proteome</keyword>
<name>A0ABX0VFH8_9HYPH</name>
<evidence type="ECO:0000313" key="4">
    <source>
        <dbReference type="EMBL" id="NIX78442.1"/>
    </source>
</evidence>
<gene>
    <name evidence="4" type="ORF">HB375_17755</name>
</gene>
<organism evidence="4 5">
    <name type="scientific">Microvirga terricola</name>
    <dbReference type="NCBI Taxonomy" id="2719797"/>
    <lineage>
        <taxon>Bacteria</taxon>
        <taxon>Pseudomonadati</taxon>
        <taxon>Pseudomonadota</taxon>
        <taxon>Alphaproteobacteria</taxon>
        <taxon>Hyphomicrobiales</taxon>
        <taxon>Methylobacteriaceae</taxon>
        <taxon>Microvirga</taxon>
    </lineage>
</organism>
<dbReference type="Gene3D" id="2.150.10.10">
    <property type="entry name" value="Serralysin-like metalloprotease, C-terminal"/>
    <property type="match status" value="1"/>
</dbReference>
<dbReference type="InterPro" id="IPR050557">
    <property type="entry name" value="RTX_toxin/Mannuronan_C5-epim"/>
</dbReference>
<keyword evidence="2" id="KW-0964">Secreted</keyword>
<dbReference type="PANTHER" id="PTHR38340:SF1">
    <property type="entry name" value="S-LAYER PROTEIN"/>
    <property type="match status" value="1"/>
</dbReference>
<dbReference type="Pfam" id="PF00028">
    <property type="entry name" value="Cadherin"/>
    <property type="match status" value="1"/>
</dbReference>
<accession>A0ABX0VFH8</accession>
<dbReference type="PROSITE" id="PS50268">
    <property type="entry name" value="CADHERIN_2"/>
    <property type="match status" value="1"/>
</dbReference>
<dbReference type="SUPFAM" id="SSF51120">
    <property type="entry name" value="beta-Roll"/>
    <property type="match status" value="1"/>
</dbReference>
<feature type="domain" description="Cadherin" evidence="3">
    <location>
        <begin position="589"/>
        <end position="673"/>
    </location>
</feature>
<comment type="subcellular location">
    <subcellularLocation>
        <location evidence="1">Secreted</location>
    </subcellularLocation>
</comment>
<dbReference type="InterPro" id="IPR018511">
    <property type="entry name" value="Hemolysin-typ_Ca-bd_CS"/>
</dbReference>
<proteinExistence type="predicted"/>
<dbReference type="InterPro" id="IPR011049">
    <property type="entry name" value="Serralysin-like_metalloprot_C"/>
</dbReference>
<comment type="caution">
    <text evidence="4">The sequence shown here is derived from an EMBL/GenBank/DDBJ whole genome shotgun (WGS) entry which is preliminary data.</text>
</comment>
<dbReference type="Proteomes" id="UP000707352">
    <property type="component" value="Unassembled WGS sequence"/>
</dbReference>
<dbReference type="SMART" id="SM00112">
    <property type="entry name" value="CA"/>
    <property type="match status" value="1"/>
</dbReference>
<evidence type="ECO:0000256" key="2">
    <source>
        <dbReference type="ARBA" id="ARBA00022525"/>
    </source>
</evidence>
<dbReference type="InterPro" id="IPR002126">
    <property type="entry name" value="Cadherin-like_dom"/>
</dbReference>
<evidence type="ECO:0000256" key="1">
    <source>
        <dbReference type="ARBA" id="ARBA00004613"/>
    </source>
</evidence>
<dbReference type="PANTHER" id="PTHR38340">
    <property type="entry name" value="S-LAYER PROTEIN"/>
    <property type="match status" value="1"/>
</dbReference>
<dbReference type="Pfam" id="PF00353">
    <property type="entry name" value="HemolysinCabind"/>
    <property type="match status" value="1"/>
</dbReference>
<evidence type="ECO:0000313" key="5">
    <source>
        <dbReference type="Proteomes" id="UP000707352"/>
    </source>
</evidence>
<dbReference type="PROSITE" id="PS00330">
    <property type="entry name" value="HEMOLYSIN_CALCIUM"/>
    <property type="match status" value="3"/>
</dbReference>
<reference evidence="4 5" key="1">
    <citation type="submission" date="2020-03" db="EMBL/GenBank/DDBJ databases">
        <title>The genome sequence of Microvirga sp. c23x22.</title>
        <authorList>
            <person name="Zhang X."/>
        </authorList>
    </citation>
    <scope>NUCLEOTIDE SEQUENCE [LARGE SCALE GENOMIC DNA]</scope>
    <source>
        <strain evidence="5">c23x22</strain>
    </source>
</reference>
<protein>
    <recommendedName>
        <fullName evidence="3">Cadherin domain-containing protein</fullName>
    </recommendedName>
</protein>
<evidence type="ECO:0000259" key="3">
    <source>
        <dbReference type="PROSITE" id="PS50268"/>
    </source>
</evidence>
<dbReference type="InterPro" id="IPR001343">
    <property type="entry name" value="Hemolysn_Ca-bd"/>
</dbReference>
<dbReference type="CDD" id="cd11304">
    <property type="entry name" value="Cadherin_repeat"/>
    <property type="match status" value="1"/>
</dbReference>
<dbReference type="InterPro" id="IPR015919">
    <property type="entry name" value="Cadherin-like_sf"/>
</dbReference>
<sequence length="829" mass="87294">MHGDQFDLTGKVLTGFEEIILEGASWGMDVSLSDKGTALLFRALGEGSNILTLESAEAFTTAELNDLYARGFNTVVDSDGVHHNWAPIVDKLSDSVLVAPGSTVGLDKDGDATVSDEAETLASLSVSLSSSPGQEEFDSVGINSSVTLSDGMVVGSELTVGGKVVGQISALSETGFKIDFNENATSERVAMILHALTYTNSSTDASYFGRCNVVISVEDMSHQTTATTVSVLVAPNGTIALTEAPETQPGTGGDDVFLGDGFTIANDELDGGDGIDTFQSLGGTLDLRQIKSLSHIEILRGSKTASNSIIVNASVLTDIDTIDGGSTGDHSNSLLLDGSDGMGGSTTIDLRDKIIINVGKITLTSDTVVSLNDKALALHIDGRSSSNDEIILAGDTFTVEERAHLLRNGIDKITDSSGTYGNLAPEIFGLEGDFVRTFAGSTIFIDVGRDTVLKSDEDLLKSITVTISNGYDEMSDHIGIDGLGPISLSNGLYADSDVLFDGERIGSVAWAQNFGFEIVFDGNATPARVQEVIRSLTYRNDKPTGAPIGTHEVTVTVQDLGGLTASAIVTIDDYVNERPTQITLDRNDVGELFANGRTIGTLKAKDPDPLETFTYSLVDNAGGRFAIQDDRLVVGNGIKLDYEQAKFHAITVRVTDGGGLSFDQRFVVEVVDVAAERTAGSAENDIIMGGAGADTLSGGQGNDTLYGGLGNDVLSGGTGNDVFAFNTKLNAKGNVDRVTDFNVKFDSIYLDNAIFKKLGKKGSADKPAKISKNFFVTGTAAKDKDDYIIYDNKKGALYYDADGNGAGAAVQIATLSKGLKLTYADFFVI</sequence>
<dbReference type="SUPFAM" id="SSF49313">
    <property type="entry name" value="Cadherin-like"/>
    <property type="match status" value="1"/>
</dbReference>
<dbReference type="PRINTS" id="PR00313">
    <property type="entry name" value="CABNDNGRPT"/>
</dbReference>
<dbReference type="EMBL" id="JAATJS010000009">
    <property type="protein sequence ID" value="NIX78442.1"/>
    <property type="molecule type" value="Genomic_DNA"/>
</dbReference>